<dbReference type="EMBL" id="MHWW01000004">
    <property type="protein sequence ID" value="OHB15954.1"/>
    <property type="molecule type" value="Genomic_DNA"/>
</dbReference>
<organism evidence="2 3">
    <name type="scientific">Candidatus Zambryskibacteria bacterium RIFOXYC1_FULL_39_10</name>
    <dbReference type="NCBI Taxonomy" id="1802779"/>
    <lineage>
        <taxon>Bacteria</taxon>
        <taxon>Candidatus Zambryskiibacteriota</taxon>
    </lineage>
</organism>
<keyword evidence="1" id="KW-1133">Transmembrane helix</keyword>
<evidence type="ECO:0000313" key="2">
    <source>
        <dbReference type="EMBL" id="OHB15954.1"/>
    </source>
</evidence>
<feature type="transmembrane region" description="Helical" evidence="1">
    <location>
        <begin position="12"/>
        <end position="34"/>
    </location>
</feature>
<accession>A0A1G2V2U6</accession>
<keyword evidence="1" id="KW-0812">Transmembrane</keyword>
<dbReference type="AlphaFoldDB" id="A0A1G2V2U6"/>
<sequence length="214" mass="24807">MGGKKRSGVMNTIRFIVAWILCVASVLIAGWFIGRMSSPATGEIQFHRFLTVAFFFILAAAFFALAEYFRKSVKWLPQTPDRRPIVRVWTHNDVTAVDTEEDYQHWWQEHQIYESLSGLIAMPVPHATNRPAPRFTMFFSHKSLTPEGWDHQLWSPDDWRTGDDRDLARLLAGCRAERAELFVPNNSFQWRQGFTTPVSLKAAWKLVHNKEMPE</sequence>
<dbReference type="Proteomes" id="UP000177697">
    <property type="component" value="Unassembled WGS sequence"/>
</dbReference>
<reference evidence="2 3" key="1">
    <citation type="journal article" date="2016" name="Nat. Commun.">
        <title>Thousands of microbial genomes shed light on interconnected biogeochemical processes in an aquifer system.</title>
        <authorList>
            <person name="Anantharaman K."/>
            <person name="Brown C.T."/>
            <person name="Hug L.A."/>
            <person name="Sharon I."/>
            <person name="Castelle C.J."/>
            <person name="Probst A.J."/>
            <person name="Thomas B.C."/>
            <person name="Singh A."/>
            <person name="Wilkins M.J."/>
            <person name="Karaoz U."/>
            <person name="Brodie E.L."/>
            <person name="Williams K.H."/>
            <person name="Hubbard S.S."/>
            <person name="Banfield J.F."/>
        </authorList>
    </citation>
    <scope>NUCLEOTIDE SEQUENCE [LARGE SCALE GENOMIC DNA]</scope>
</reference>
<gene>
    <name evidence="2" type="ORF">A2431_03690</name>
</gene>
<proteinExistence type="predicted"/>
<keyword evidence="1" id="KW-0472">Membrane</keyword>
<evidence type="ECO:0000313" key="3">
    <source>
        <dbReference type="Proteomes" id="UP000177697"/>
    </source>
</evidence>
<name>A0A1G2V2U6_9BACT</name>
<feature type="transmembrane region" description="Helical" evidence="1">
    <location>
        <begin position="46"/>
        <end position="66"/>
    </location>
</feature>
<comment type="caution">
    <text evidence="2">The sequence shown here is derived from an EMBL/GenBank/DDBJ whole genome shotgun (WGS) entry which is preliminary data.</text>
</comment>
<evidence type="ECO:0000256" key="1">
    <source>
        <dbReference type="SAM" id="Phobius"/>
    </source>
</evidence>
<protein>
    <submittedName>
        <fullName evidence="2">Uncharacterized protein</fullName>
    </submittedName>
</protein>